<organism evidence="10 11">
    <name type="scientific">Sphingomonas ginkgonis</name>
    <dbReference type="NCBI Taxonomy" id="2315330"/>
    <lineage>
        <taxon>Bacteria</taxon>
        <taxon>Pseudomonadati</taxon>
        <taxon>Pseudomonadota</taxon>
        <taxon>Alphaproteobacteria</taxon>
        <taxon>Sphingomonadales</taxon>
        <taxon>Sphingomonadaceae</taxon>
        <taxon>Sphingomonas</taxon>
    </lineage>
</organism>
<reference evidence="10 11" key="1">
    <citation type="submission" date="2018-12" db="EMBL/GenBank/DDBJ databases">
        <title>Sphingomonas sp. HMF7854 Genome sequencing and assembly.</title>
        <authorList>
            <person name="Cha I."/>
            <person name="Kang H."/>
            <person name="Kim H."/>
            <person name="Kang J."/>
            <person name="Joh K."/>
        </authorList>
    </citation>
    <scope>NUCLEOTIDE SEQUENCE [LARGE SCALE GENOMIC DNA]</scope>
    <source>
        <strain evidence="10 11">HMF7854</strain>
    </source>
</reference>
<evidence type="ECO:0000259" key="9">
    <source>
        <dbReference type="PROSITE" id="PS50885"/>
    </source>
</evidence>
<comment type="caution">
    <text evidence="10">The sequence shown here is derived from an EMBL/GenBank/DDBJ whole genome shotgun (WGS) entry which is preliminary data.</text>
</comment>
<dbReference type="PANTHER" id="PTHR41523">
    <property type="entry name" value="TWO-COMPONENT SYSTEM SENSOR PROTEIN"/>
    <property type="match status" value="1"/>
</dbReference>
<evidence type="ECO:0000256" key="6">
    <source>
        <dbReference type="ARBA" id="ARBA00022777"/>
    </source>
</evidence>
<dbReference type="SMART" id="SM00304">
    <property type="entry name" value="HAMP"/>
    <property type="match status" value="1"/>
</dbReference>
<dbReference type="InterPro" id="IPR011495">
    <property type="entry name" value="Sig_transdc_His_kin_sub2_dim/P"/>
</dbReference>
<evidence type="ECO:0000256" key="8">
    <source>
        <dbReference type="SAM" id="Phobius"/>
    </source>
</evidence>
<proteinExistence type="predicted"/>
<dbReference type="GO" id="GO:0016020">
    <property type="term" value="C:membrane"/>
    <property type="evidence" value="ECO:0007669"/>
    <property type="project" value="InterPro"/>
</dbReference>
<dbReference type="InterPro" id="IPR003660">
    <property type="entry name" value="HAMP_dom"/>
</dbReference>
<evidence type="ECO:0000256" key="4">
    <source>
        <dbReference type="ARBA" id="ARBA00022679"/>
    </source>
</evidence>
<keyword evidence="4" id="KW-0808">Transferase</keyword>
<evidence type="ECO:0000256" key="7">
    <source>
        <dbReference type="ARBA" id="ARBA00022840"/>
    </source>
</evidence>
<name>A0A3R9Z7N9_9SPHN</name>
<keyword evidence="8" id="KW-0812">Transmembrane</keyword>
<dbReference type="AlphaFoldDB" id="A0A3R9Z7N9"/>
<evidence type="ECO:0000313" key="11">
    <source>
        <dbReference type="Proteomes" id="UP000274661"/>
    </source>
</evidence>
<dbReference type="PANTHER" id="PTHR41523:SF8">
    <property type="entry name" value="ETHYLENE RESPONSE SENSOR PROTEIN"/>
    <property type="match status" value="1"/>
</dbReference>
<dbReference type="GO" id="GO:0005524">
    <property type="term" value="F:ATP binding"/>
    <property type="evidence" value="ECO:0007669"/>
    <property type="project" value="UniProtKB-KW"/>
</dbReference>
<dbReference type="GO" id="GO:0004673">
    <property type="term" value="F:protein histidine kinase activity"/>
    <property type="evidence" value="ECO:0007669"/>
    <property type="project" value="UniProtKB-EC"/>
</dbReference>
<accession>A0A3R9Z7N9</accession>
<evidence type="ECO:0000256" key="2">
    <source>
        <dbReference type="ARBA" id="ARBA00012438"/>
    </source>
</evidence>
<protein>
    <recommendedName>
        <fullName evidence="2">histidine kinase</fullName>
        <ecNumber evidence="2">2.7.13.3</ecNumber>
    </recommendedName>
</protein>
<dbReference type="Gene3D" id="1.10.287.130">
    <property type="match status" value="1"/>
</dbReference>
<dbReference type="OrthoDB" id="9767435at2"/>
<evidence type="ECO:0000256" key="5">
    <source>
        <dbReference type="ARBA" id="ARBA00022741"/>
    </source>
</evidence>
<dbReference type="EC" id="2.7.13.3" evidence="2"/>
<feature type="domain" description="HAMP" evidence="9">
    <location>
        <begin position="258"/>
        <end position="312"/>
    </location>
</feature>
<comment type="catalytic activity">
    <reaction evidence="1">
        <text>ATP + protein L-histidine = ADP + protein N-phospho-L-histidine.</text>
        <dbReference type="EC" id="2.7.13.3"/>
    </reaction>
</comment>
<dbReference type="GO" id="GO:0007165">
    <property type="term" value="P:signal transduction"/>
    <property type="evidence" value="ECO:0007669"/>
    <property type="project" value="InterPro"/>
</dbReference>
<keyword evidence="7" id="KW-0067">ATP-binding</keyword>
<keyword evidence="11" id="KW-1185">Reference proteome</keyword>
<dbReference type="EMBL" id="RWJF01000001">
    <property type="protein sequence ID" value="RST31803.1"/>
    <property type="molecule type" value="Genomic_DNA"/>
</dbReference>
<evidence type="ECO:0000313" key="10">
    <source>
        <dbReference type="EMBL" id="RST31803.1"/>
    </source>
</evidence>
<sequence>MSGSLRGRFDRLSTGSKLFLILTLALLPFGLVLAWTAAGNVAQANRALEQRAEAQTGSAIQSVESVVARNALALRIAANGALRQANSDPCQTTAQTLALTPAVGRNFTLRDTNGLQLCTAGIFQPQRDNLLVAPGDIRTWVSNDGHQLFFKVGVINGTATGALPDTELRQAALASGAHFLTFGLNDSLHDMVLIDSPVASGAELLPTITRSRRIANNQLSVSSVTRLPRIAEADRVLIFLPLLMWALASLLSWWLVQRLLIRPLRHLQRSVANFQPGDGPLALPDRRGPAKEIDELGQAFERAVERVEHSEREMGVALEGQRRLVREVHHRVKNNLQVVASLLNIHGRNAGTPDAKDAYSAIGRRVDALSVVHRNHYAELEENRGIALRPLVTELAAGLRGSAPDSARAISIQLDVESLNTTQDAAVAAAFLITEIVEFAMLHEPEEPIEVVLRRTGDLTAALSLTSPVLVPGQEQVNPERKQFERIVDGLARQLRSPLERKLGRYSVDLPVFPAS</sequence>
<keyword evidence="3" id="KW-0597">Phosphoprotein</keyword>
<keyword evidence="8" id="KW-0472">Membrane</keyword>
<dbReference type="Proteomes" id="UP000274661">
    <property type="component" value="Unassembled WGS sequence"/>
</dbReference>
<evidence type="ECO:0000256" key="1">
    <source>
        <dbReference type="ARBA" id="ARBA00000085"/>
    </source>
</evidence>
<dbReference type="RefSeq" id="WP_126719743.1">
    <property type="nucleotide sequence ID" value="NZ_RWJF01000001.1"/>
</dbReference>
<keyword evidence="8" id="KW-1133">Transmembrane helix</keyword>
<dbReference type="PROSITE" id="PS50885">
    <property type="entry name" value="HAMP"/>
    <property type="match status" value="1"/>
</dbReference>
<gene>
    <name evidence="10" type="ORF">HMF7854_13880</name>
</gene>
<keyword evidence="5" id="KW-0547">Nucleotide-binding</keyword>
<feature type="transmembrane region" description="Helical" evidence="8">
    <location>
        <begin position="236"/>
        <end position="256"/>
    </location>
</feature>
<dbReference type="Pfam" id="PF07568">
    <property type="entry name" value="HisKA_2"/>
    <property type="match status" value="1"/>
</dbReference>
<keyword evidence="6" id="KW-0418">Kinase</keyword>
<evidence type="ECO:0000256" key="3">
    <source>
        <dbReference type="ARBA" id="ARBA00022553"/>
    </source>
</evidence>